<dbReference type="InterPro" id="IPR001680">
    <property type="entry name" value="WD40_rpt"/>
</dbReference>
<feature type="domain" description="DUF1899" evidence="11">
    <location>
        <begin position="4"/>
        <end position="68"/>
    </location>
</feature>
<feature type="repeat" description="WD" evidence="8">
    <location>
        <begin position="127"/>
        <end position="168"/>
    </location>
</feature>
<dbReference type="PANTHER" id="PTHR10856:SF20">
    <property type="entry name" value="CORONIN-7"/>
    <property type="match status" value="1"/>
</dbReference>
<dbReference type="SMART" id="SM00320">
    <property type="entry name" value="WD40"/>
    <property type="match status" value="5"/>
</dbReference>
<keyword evidence="3" id="KW-0963">Cytoplasm</keyword>
<evidence type="ECO:0000256" key="8">
    <source>
        <dbReference type="PROSITE-ProRule" id="PRU00221"/>
    </source>
</evidence>
<dbReference type="SMART" id="SM01167">
    <property type="entry name" value="DUF1900"/>
    <property type="match status" value="2"/>
</dbReference>
<evidence type="ECO:0000256" key="2">
    <source>
        <dbReference type="ARBA" id="ARBA00009482"/>
    </source>
</evidence>
<evidence type="ECO:0000256" key="7">
    <source>
        <dbReference type="ARBA" id="ARBA00024838"/>
    </source>
</evidence>
<dbReference type="SUPFAM" id="SSF50998">
    <property type="entry name" value="Quinoprotein alcohol dehydrogenase-like"/>
    <property type="match status" value="1"/>
</dbReference>
<evidence type="ECO:0000313" key="13">
    <source>
        <dbReference type="Proteomes" id="UP000245119"/>
    </source>
</evidence>
<evidence type="ECO:0000256" key="1">
    <source>
        <dbReference type="ARBA" id="ARBA00004496"/>
    </source>
</evidence>
<gene>
    <name evidence="12" type="ORF">C0Q70_05871</name>
</gene>
<evidence type="ECO:0000259" key="11">
    <source>
        <dbReference type="SMART" id="SM01166"/>
    </source>
</evidence>
<proteinExistence type="inferred from homology"/>
<dbReference type="InterPro" id="IPR011047">
    <property type="entry name" value="Quinoprotein_ADH-like_sf"/>
</dbReference>
<evidence type="ECO:0000256" key="9">
    <source>
        <dbReference type="RuleBase" id="RU280818"/>
    </source>
</evidence>
<evidence type="ECO:0000256" key="6">
    <source>
        <dbReference type="ARBA" id="ARBA00023203"/>
    </source>
</evidence>
<feature type="region of interest" description="Disordered" evidence="10">
    <location>
        <begin position="434"/>
        <end position="467"/>
    </location>
</feature>
<dbReference type="PROSITE" id="PS50294">
    <property type="entry name" value="WD_REPEATS_REGION"/>
    <property type="match status" value="2"/>
</dbReference>
<dbReference type="OrthoDB" id="1850764at2759"/>
<dbReference type="InterPro" id="IPR015048">
    <property type="entry name" value="DUF1899"/>
</dbReference>
<evidence type="ECO:0000256" key="3">
    <source>
        <dbReference type="ARBA" id="ARBA00022490"/>
    </source>
</evidence>
<accession>A0A2T7PME8</accession>
<feature type="domain" description="DUF1899" evidence="11">
    <location>
        <begin position="495"/>
        <end position="561"/>
    </location>
</feature>
<feature type="compositionally biased region" description="Acidic residues" evidence="10">
    <location>
        <begin position="900"/>
        <end position="909"/>
    </location>
</feature>
<name>A0A2T7PME8_POMCA</name>
<dbReference type="PANTHER" id="PTHR10856">
    <property type="entry name" value="CORONIN"/>
    <property type="match status" value="1"/>
</dbReference>
<dbReference type="EMBL" id="PZQS01000003">
    <property type="protein sequence ID" value="PVD34595.1"/>
    <property type="molecule type" value="Genomic_DNA"/>
</dbReference>
<keyword evidence="5 9" id="KW-0677">Repeat</keyword>
<dbReference type="Pfam" id="PF16300">
    <property type="entry name" value="WD40_4"/>
    <property type="match status" value="2"/>
</dbReference>
<sequence>MAWRFKVSKFKNATPKFPKKEELIQEVPVGNPSYSCGNHIKASCVYMVFNVDTTNGGSLGYLPLNAQGRIGSDLCYIHAHGEFVSDYDFSPFDDYMLASGAYDNTIKVWLLPEEFVRGSVTDPVLSLPTQNHRIENVLWHPTAEGVLSVSTDKSIKIFDVAAGKENYANNVHGDQVQSISWKSTGSVIASTCKDKHLRLLDLRGNAVVQETEGHQNVKDTRVLWLGETEYIFSTGFNRNQQREYKLWDIRAFQSPLVTSDAQGNGTLMCFYDEDTKMVFLAGKSDSSIKFLELTEKSPYLTEGMTDHTEQIKGAALVPKRAMELMSGEVDRLLLLARQSIISVPFIVPRKSYRDFHDDLYPETACGEPALTAEQWFSGEDNVVAKVKPTPNKPLVKHERRGLLLGNGTKYSYSNQEEIAVSKVEVTVKPSVTAPKPAVQQKNPAVTPGAQDSKRVTSPSSTNIPTSKVNLNGLLETQQPPAEPAENPAKIIKAFKGVHQSKLRYVIGKTLHPSTHITNIKNLCKTIPGESDFFVANNHRCAVPLEACDNARINVWKIPPEGLPVGPSQDKPEFYLRGHSEKVYFVRYHPLVKDILMSSSYDMTVRMWNLSTKSEVMQLRGQEDQVFCIGWSPCSKLCATVCKDGLIRVYEPRKSPDPIRQGKGPDGSRGARVLWVLDGHYLLVSGFEKTSNQQLIMYNAETLQVLNTVEVERNPSILIPHYDEDTSVIYLHARGERTVDNYEVCDESPYLFPNTSINLTSLHQGLVFVPRNKLDVAAVEVARAWRLTNNTVEPVSFTVPRVRTEYFQDDLFPDTRVTWEPALTADQWLAGQNTKPRTISLRPVGMKLLSEAPLEEPKPKKYESYNPSVYKSDEQKKDELMTAIVGKLELSSEPLPQDLAEGVEEDEWED</sequence>
<dbReference type="InterPro" id="IPR015505">
    <property type="entry name" value="Coronin"/>
</dbReference>
<comment type="subcellular location">
    <subcellularLocation>
        <location evidence="1">Cytoplasm</location>
    </subcellularLocation>
</comment>
<dbReference type="Gene3D" id="2.130.10.10">
    <property type="entry name" value="YVTN repeat-like/Quinoprotein amine dehydrogenase"/>
    <property type="match status" value="2"/>
</dbReference>
<dbReference type="GO" id="GO:0003779">
    <property type="term" value="F:actin binding"/>
    <property type="evidence" value="ECO:0007669"/>
    <property type="project" value="UniProtKB-KW"/>
</dbReference>
<feature type="repeat" description="WD" evidence="8">
    <location>
        <begin position="575"/>
        <end position="617"/>
    </location>
</feature>
<comment type="caution">
    <text evidence="12">The sequence shown here is derived from an EMBL/GenBank/DDBJ whole genome shotgun (WGS) entry which is preliminary data.</text>
</comment>
<comment type="function">
    <text evidence="7">F-actin regulator involved in anterograde Golgi to endosome transport: upon ubiquitination via 'Lys-33'-linked ubiquitin chains by the BCR(KLHL20) E3 ubiquitin ligase complex, interacts with EPS15 and localizes to the trans-Golgi network, where it promotes actin polymerization, thereby facilitating post-Golgi trafficking. May play a role in the maintenance of the Golgi apparatus morphology.</text>
</comment>
<dbReference type="Pfam" id="PF08953">
    <property type="entry name" value="DUF1899"/>
    <property type="match status" value="2"/>
</dbReference>
<feature type="compositionally biased region" description="Polar residues" evidence="10">
    <location>
        <begin position="455"/>
        <end position="467"/>
    </location>
</feature>
<dbReference type="SMART" id="SM01166">
    <property type="entry name" value="DUF1899"/>
    <property type="match status" value="2"/>
</dbReference>
<dbReference type="InterPro" id="IPR015943">
    <property type="entry name" value="WD40/YVTN_repeat-like_dom_sf"/>
</dbReference>
<dbReference type="AlphaFoldDB" id="A0A2T7PME8"/>
<keyword evidence="6" id="KW-0009">Actin-binding</keyword>
<organism evidence="12 13">
    <name type="scientific">Pomacea canaliculata</name>
    <name type="common">Golden apple snail</name>
    <dbReference type="NCBI Taxonomy" id="400727"/>
    <lineage>
        <taxon>Eukaryota</taxon>
        <taxon>Metazoa</taxon>
        <taxon>Spiralia</taxon>
        <taxon>Lophotrochozoa</taxon>
        <taxon>Mollusca</taxon>
        <taxon>Gastropoda</taxon>
        <taxon>Caenogastropoda</taxon>
        <taxon>Architaenioglossa</taxon>
        <taxon>Ampullarioidea</taxon>
        <taxon>Ampullariidae</taxon>
        <taxon>Pomacea</taxon>
    </lineage>
</organism>
<feature type="region of interest" description="Disordered" evidence="10">
    <location>
        <begin position="890"/>
        <end position="909"/>
    </location>
</feature>
<dbReference type="STRING" id="400727.A0A2T7PME8"/>
<evidence type="ECO:0000256" key="4">
    <source>
        <dbReference type="ARBA" id="ARBA00022574"/>
    </source>
</evidence>
<dbReference type="PROSITE" id="PS50082">
    <property type="entry name" value="WD_REPEATS_2"/>
    <property type="match status" value="3"/>
</dbReference>
<dbReference type="Pfam" id="PF00400">
    <property type="entry name" value="WD40"/>
    <property type="match status" value="4"/>
</dbReference>
<feature type="region of interest" description="Disordered" evidence="10">
    <location>
        <begin position="854"/>
        <end position="875"/>
    </location>
</feature>
<dbReference type="GO" id="GO:0005737">
    <property type="term" value="C:cytoplasm"/>
    <property type="evidence" value="ECO:0007669"/>
    <property type="project" value="UniProtKB-SubCell"/>
</dbReference>
<evidence type="ECO:0000256" key="10">
    <source>
        <dbReference type="SAM" id="MobiDB-lite"/>
    </source>
</evidence>
<dbReference type="InterPro" id="IPR019775">
    <property type="entry name" value="WD40_repeat_CS"/>
</dbReference>
<reference evidence="12 13" key="1">
    <citation type="submission" date="2018-04" db="EMBL/GenBank/DDBJ databases">
        <title>The genome of golden apple snail Pomacea canaliculata provides insight into stress tolerance and invasive adaptation.</title>
        <authorList>
            <person name="Liu C."/>
            <person name="Liu B."/>
            <person name="Ren Y."/>
            <person name="Zhang Y."/>
            <person name="Wang H."/>
            <person name="Li S."/>
            <person name="Jiang F."/>
            <person name="Yin L."/>
            <person name="Zhang G."/>
            <person name="Qian W."/>
            <person name="Fan W."/>
        </authorList>
    </citation>
    <scope>NUCLEOTIDE SEQUENCE [LARGE SCALE GENOMIC DNA]</scope>
    <source>
        <strain evidence="12">SZHN2017</strain>
        <tissue evidence="12">Muscle</tissue>
    </source>
</reference>
<comment type="similarity">
    <text evidence="2 9">Belongs to the WD repeat coronin family.</text>
</comment>
<evidence type="ECO:0000256" key="5">
    <source>
        <dbReference type="ARBA" id="ARBA00022737"/>
    </source>
</evidence>
<dbReference type="PROSITE" id="PS00678">
    <property type="entry name" value="WD_REPEATS_1"/>
    <property type="match status" value="1"/>
</dbReference>
<dbReference type="Proteomes" id="UP000245119">
    <property type="component" value="Linkage Group LG3"/>
</dbReference>
<keyword evidence="13" id="KW-1185">Reference proteome</keyword>
<feature type="repeat" description="WD" evidence="8">
    <location>
        <begin position="77"/>
        <end position="109"/>
    </location>
</feature>
<evidence type="ECO:0000313" key="12">
    <source>
        <dbReference type="EMBL" id="PVD34595.1"/>
    </source>
</evidence>
<keyword evidence="4 8" id="KW-0853">WD repeat</keyword>
<protein>
    <recommendedName>
        <fullName evidence="9">Coronin</fullName>
    </recommendedName>
</protein>